<dbReference type="GO" id="GO:0016787">
    <property type="term" value="F:hydrolase activity"/>
    <property type="evidence" value="ECO:0007669"/>
    <property type="project" value="UniProtKB-KW"/>
</dbReference>
<accession>A0A1I2GD49</accession>
<dbReference type="RefSeq" id="WP_143090890.1">
    <property type="nucleotide sequence ID" value="NZ_FONY01000017.1"/>
</dbReference>
<dbReference type="EMBL" id="FONY01000017">
    <property type="protein sequence ID" value="SFF14591.1"/>
    <property type="molecule type" value="Genomic_DNA"/>
</dbReference>
<dbReference type="AlphaFoldDB" id="A0A1I2GD49"/>
<feature type="domain" description="Serine aminopeptidase S33" evidence="1">
    <location>
        <begin position="96"/>
        <end position="328"/>
    </location>
</feature>
<sequence length="351" mass="39052">MGVSKIIAVLTLFLCVTTVSGQSILQDYFKGNKDSLIAEATKLINMPDPFFKASQPTNIDPEVIKEMGFEQAYKVNDYYFTVRDKRKIFAYQFPKKTKNTIILVHGVASTAYLYNKTAGLLQEATQAEVFAIDLRGHGKSEGKAGDVDYINQYADDLADIINIVRKQKPKGKIIIAGHSMGGGITLNYAMMNNKVKVDGYILFAPLLGHNSPAIPTPTGKVYQEEPFMKLHIMRIIGLKMLNDISNHSQDSLPVMFLNLPESDPLRSYSYRANQSMAPDDYKRGLQSVNVPALVLVGNKDEAFYAPAIEKAVLENSKADVIVIEGASHNGIRHHPKSYQAINHWVNKNSLR</sequence>
<dbReference type="Gene3D" id="3.40.50.1820">
    <property type="entry name" value="alpha/beta hydrolase"/>
    <property type="match status" value="1"/>
</dbReference>
<dbReference type="InterPro" id="IPR051044">
    <property type="entry name" value="MAG_DAG_Lipase"/>
</dbReference>
<name>A0A1I2GD49_9BACT</name>
<dbReference type="InterPro" id="IPR022742">
    <property type="entry name" value="Hydrolase_4"/>
</dbReference>
<keyword evidence="2" id="KW-0378">Hydrolase</keyword>
<evidence type="ECO:0000313" key="2">
    <source>
        <dbReference type="EMBL" id="SFF14591.1"/>
    </source>
</evidence>
<dbReference type="InterPro" id="IPR029058">
    <property type="entry name" value="AB_hydrolase_fold"/>
</dbReference>
<dbReference type="STRING" id="1003.SAMN04488541_101777"/>
<dbReference type="PANTHER" id="PTHR11614">
    <property type="entry name" value="PHOSPHOLIPASE-RELATED"/>
    <property type="match status" value="1"/>
</dbReference>
<dbReference type="Pfam" id="PF12146">
    <property type="entry name" value="Hydrolase_4"/>
    <property type="match status" value="1"/>
</dbReference>
<keyword evidence="3" id="KW-1185">Reference proteome</keyword>
<gene>
    <name evidence="2" type="ORF">SAMN04488541_101777</name>
</gene>
<dbReference type="OrthoDB" id="9785076at2"/>
<dbReference type="SUPFAM" id="SSF53474">
    <property type="entry name" value="alpha/beta-Hydrolases"/>
    <property type="match status" value="1"/>
</dbReference>
<reference evidence="2 3" key="1">
    <citation type="submission" date="2016-10" db="EMBL/GenBank/DDBJ databases">
        <authorList>
            <person name="de Groot N.N."/>
        </authorList>
    </citation>
    <scope>NUCLEOTIDE SEQUENCE [LARGE SCALE GENOMIC DNA]</scope>
    <source>
        <strain>GEY</strain>
        <strain evidence="3">DSM 9560</strain>
    </source>
</reference>
<dbReference type="Proteomes" id="UP000199513">
    <property type="component" value="Unassembled WGS sequence"/>
</dbReference>
<evidence type="ECO:0000259" key="1">
    <source>
        <dbReference type="Pfam" id="PF12146"/>
    </source>
</evidence>
<protein>
    <submittedName>
        <fullName evidence="2">Lysophospholipase, alpha-beta hydrolase superfamily</fullName>
    </submittedName>
</protein>
<organism evidence="2 3">
    <name type="scientific">Thermoflexibacter ruber</name>
    <dbReference type="NCBI Taxonomy" id="1003"/>
    <lineage>
        <taxon>Bacteria</taxon>
        <taxon>Pseudomonadati</taxon>
        <taxon>Bacteroidota</taxon>
        <taxon>Cytophagia</taxon>
        <taxon>Cytophagales</taxon>
        <taxon>Thermoflexibacteraceae</taxon>
        <taxon>Thermoflexibacter</taxon>
    </lineage>
</organism>
<proteinExistence type="predicted"/>
<evidence type="ECO:0000313" key="3">
    <source>
        <dbReference type="Proteomes" id="UP000199513"/>
    </source>
</evidence>